<dbReference type="InterPro" id="IPR001310">
    <property type="entry name" value="Histidine_triad_HIT"/>
</dbReference>
<evidence type="ECO:0000313" key="5">
    <source>
        <dbReference type="EMBL" id="CCG81430.1"/>
    </source>
</evidence>
<dbReference type="PANTHER" id="PTHR46648">
    <property type="entry name" value="HIT FAMILY PROTEIN 1"/>
    <property type="match status" value="1"/>
</dbReference>
<feature type="short sequence motif" description="Histidine triad motif" evidence="2 3">
    <location>
        <begin position="66"/>
        <end position="70"/>
    </location>
</feature>
<dbReference type="GO" id="GO:0009117">
    <property type="term" value="P:nucleotide metabolic process"/>
    <property type="evidence" value="ECO:0007669"/>
    <property type="project" value="TreeGrafter"/>
</dbReference>
<evidence type="ECO:0000256" key="1">
    <source>
        <dbReference type="PIRSR" id="PIRSR601310-1"/>
    </source>
</evidence>
<dbReference type="InterPro" id="IPR011146">
    <property type="entry name" value="HIT-like"/>
</dbReference>
<protein>
    <recommendedName>
        <fullName evidence="4">HIT domain-containing protein</fullName>
    </recommendedName>
</protein>
<dbReference type="Pfam" id="PF01230">
    <property type="entry name" value="HIT"/>
    <property type="match status" value="1"/>
</dbReference>
<evidence type="ECO:0000259" key="4">
    <source>
        <dbReference type="PROSITE" id="PS51084"/>
    </source>
</evidence>
<dbReference type="Proteomes" id="UP000013776">
    <property type="component" value="Unassembled WGS sequence"/>
</dbReference>
<dbReference type="eggNOG" id="KOG3275">
    <property type="taxonomic scope" value="Eukaryota"/>
</dbReference>
<gene>
    <name evidence="5" type="ORF">TAPDE_001200</name>
</gene>
<dbReference type="PROSITE" id="PS51084">
    <property type="entry name" value="HIT_2"/>
    <property type="match status" value="1"/>
</dbReference>
<dbReference type="GO" id="GO:0003824">
    <property type="term" value="F:catalytic activity"/>
    <property type="evidence" value="ECO:0007669"/>
    <property type="project" value="InterPro"/>
</dbReference>
<dbReference type="EMBL" id="CAHR02000039">
    <property type="protein sequence ID" value="CCG81430.1"/>
    <property type="molecule type" value="Genomic_DNA"/>
</dbReference>
<organism evidence="5 6">
    <name type="scientific">Taphrina deformans (strain PYCC 5710 / ATCC 11124 / CBS 356.35 / IMI 108563 / JCM 9778 / NBRC 8474)</name>
    <name type="common">Peach leaf curl fungus</name>
    <name type="synonym">Lalaria deformans</name>
    <dbReference type="NCBI Taxonomy" id="1097556"/>
    <lineage>
        <taxon>Eukaryota</taxon>
        <taxon>Fungi</taxon>
        <taxon>Dikarya</taxon>
        <taxon>Ascomycota</taxon>
        <taxon>Taphrinomycotina</taxon>
        <taxon>Taphrinomycetes</taxon>
        <taxon>Taphrinales</taxon>
        <taxon>Taphrinaceae</taxon>
        <taxon>Taphrina</taxon>
    </lineage>
</organism>
<feature type="domain" description="HIT" evidence="4">
    <location>
        <begin position="1"/>
        <end position="82"/>
    </location>
</feature>
<dbReference type="Gene3D" id="3.30.428.10">
    <property type="entry name" value="HIT-like"/>
    <property type="match status" value="1"/>
</dbReference>
<proteinExistence type="predicted"/>
<comment type="caution">
    <text evidence="5">The sequence shown here is derived from an EMBL/GenBank/DDBJ whole genome shotgun (WGS) entry which is preliminary data.</text>
</comment>
<sequence>MPLTRGHILVIPKLHYPHLPTFPAHISSKLGALLPSLSRALTEVTGVEDFNVILNNGERAGQTVKHVHWHLIPRPGDGKWNMFGRGLRTEDLDDEEAAVLAYDIRQALGRGLWNSREATSLSNGRHGQDPSASRIEHVDAASKRDTIVGENARIKL</sequence>
<reference evidence="5 6" key="1">
    <citation type="journal article" date="2013" name="MBio">
        <title>Genome sequencing of the plant pathogen Taphrina deformans, the causal agent of peach leaf curl.</title>
        <authorList>
            <person name="Cisse O.H."/>
            <person name="Almeida J.M.G.C.F."/>
            <person name="Fonseca A."/>
            <person name="Kumar A.A."/>
            <person name="Salojaervi J."/>
            <person name="Overmyer K."/>
            <person name="Hauser P.M."/>
            <person name="Pagni M."/>
        </authorList>
    </citation>
    <scope>NUCLEOTIDE SEQUENCE [LARGE SCALE GENOMIC DNA]</scope>
    <source>
        <strain evidence="6">PYCC 5710 / ATCC 11124 / CBS 356.35 / IMI 108563 / JCM 9778 / NBRC 8474</strain>
    </source>
</reference>
<dbReference type="OrthoDB" id="1915375at2759"/>
<dbReference type="AlphaFoldDB" id="R4X7N8"/>
<keyword evidence="6" id="KW-1185">Reference proteome</keyword>
<name>R4X7N8_TAPDE</name>
<dbReference type="SUPFAM" id="SSF54197">
    <property type="entry name" value="HIT-like"/>
    <property type="match status" value="1"/>
</dbReference>
<feature type="active site" description="Tele-AMP-histidine intermediate" evidence="1">
    <location>
        <position position="68"/>
    </location>
</feature>
<dbReference type="VEuPathDB" id="FungiDB:TAPDE_001200"/>
<dbReference type="InterPro" id="IPR036265">
    <property type="entry name" value="HIT-like_sf"/>
</dbReference>
<evidence type="ECO:0000313" key="6">
    <source>
        <dbReference type="Proteomes" id="UP000013776"/>
    </source>
</evidence>
<evidence type="ECO:0000256" key="2">
    <source>
        <dbReference type="PIRSR" id="PIRSR601310-3"/>
    </source>
</evidence>
<dbReference type="STRING" id="1097556.R4X7N8"/>
<evidence type="ECO:0000256" key="3">
    <source>
        <dbReference type="PROSITE-ProRule" id="PRU00464"/>
    </source>
</evidence>
<dbReference type="PANTHER" id="PTHR46648:SF2">
    <property type="entry name" value="HIT DOMAIN-CONTAINING PROTEIN"/>
    <property type="match status" value="1"/>
</dbReference>
<accession>R4X7N8</accession>